<sequence length="64" mass="6828">MTSALSIPLVVLLGAMTFLLVRGRSVRGWEAALIALFGFHLALTPIGPALLVSVEWLFSGFAQT</sequence>
<keyword evidence="1" id="KW-0472">Membrane</keyword>
<evidence type="ECO:0000313" key="2">
    <source>
        <dbReference type="EMBL" id="SOD62091.1"/>
    </source>
</evidence>
<organism evidence="2 3">
    <name type="scientific">Streptomyces zhaozhouensis</name>
    <dbReference type="NCBI Taxonomy" id="1300267"/>
    <lineage>
        <taxon>Bacteria</taxon>
        <taxon>Bacillati</taxon>
        <taxon>Actinomycetota</taxon>
        <taxon>Actinomycetes</taxon>
        <taxon>Kitasatosporales</taxon>
        <taxon>Streptomycetaceae</taxon>
        <taxon>Streptomyces</taxon>
    </lineage>
</organism>
<reference evidence="2 3" key="1">
    <citation type="submission" date="2017-09" db="EMBL/GenBank/DDBJ databases">
        <authorList>
            <person name="Ehlers B."/>
            <person name="Leendertz F.H."/>
        </authorList>
    </citation>
    <scope>NUCLEOTIDE SEQUENCE [LARGE SCALE GENOMIC DNA]</scope>
    <source>
        <strain evidence="2 3">CGMCC 4.7095</strain>
    </source>
</reference>
<protein>
    <submittedName>
        <fullName evidence="2">Uncharacterized protein</fullName>
    </submittedName>
</protein>
<dbReference type="EMBL" id="OCNE01000004">
    <property type="protein sequence ID" value="SOD62091.1"/>
    <property type="molecule type" value="Genomic_DNA"/>
</dbReference>
<keyword evidence="3" id="KW-1185">Reference proteome</keyword>
<feature type="transmembrane region" description="Helical" evidence="1">
    <location>
        <begin position="33"/>
        <end position="58"/>
    </location>
</feature>
<evidence type="ECO:0000313" key="3">
    <source>
        <dbReference type="Proteomes" id="UP000219072"/>
    </source>
</evidence>
<dbReference type="RefSeq" id="WP_097230559.1">
    <property type="nucleotide sequence ID" value="NZ_OCNE01000004.1"/>
</dbReference>
<name>A0A286DTX3_9ACTN</name>
<dbReference type="OrthoDB" id="4312233at2"/>
<gene>
    <name evidence="2" type="ORF">SAMN06297387_104261</name>
</gene>
<keyword evidence="1" id="KW-1133">Transmembrane helix</keyword>
<dbReference type="AlphaFoldDB" id="A0A286DTX3"/>
<proteinExistence type="predicted"/>
<keyword evidence="1" id="KW-0812">Transmembrane</keyword>
<accession>A0A286DTX3</accession>
<dbReference type="Proteomes" id="UP000219072">
    <property type="component" value="Unassembled WGS sequence"/>
</dbReference>
<evidence type="ECO:0000256" key="1">
    <source>
        <dbReference type="SAM" id="Phobius"/>
    </source>
</evidence>